<keyword evidence="7" id="KW-1185">Reference proteome</keyword>
<dbReference type="GO" id="GO:0005737">
    <property type="term" value="C:cytoplasm"/>
    <property type="evidence" value="ECO:0007669"/>
    <property type="project" value="TreeGrafter"/>
</dbReference>
<dbReference type="GO" id="GO:0005634">
    <property type="term" value="C:nucleus"/>
    <property type="evidence" value="ECO:0007669"/>
    <property type="project" value="TreeGrafter"/>
</dbReference>
<accession>A0A1X6NZR8</accession>
<proteinExistence type="inferred from homology"/>
<keyword evidence="2 4" id="KW-0808">Transferase</keyword>
<evidence type="ECO:0000313" key="6">
    <source>
        <dbReference type="EMBL" id="OSX74035.1"/>
    </source>
</evidence>
<feature type="region of interest" description="Disordered" evidence="5">
    <location>
        <begin position="312"/>
        <end position="353"/>
    </location>
</feature>
<dbReference type="OrthoDB" id="2573163at2759"/>
<gene>
    <name evidence="6" type="ORF">BU14_0313s0020</name>
</gene>
<feature type="compositionally biased region" description="Low complexity" evidence="5">
    <location>
        <begin position="327"/>
        <end position="353"/>
    </location>
</feature>
<dbReference type="PANTHER" id="PTHR12400:SF21">
    <property type="entry name" value="KINASE"/>
    <property type="match status" value="1"/>
</dbReference>
<dbReference type="GO" id="GO:0032958">
    <property type="term" value="P:inositol phosphate biosynthetic process"/>
    <property type="evidence" value="ECO:0007669"/>
    <property type="project" value="InterPro"/>
</dbReference>
<feature type="compositionally biased region" description="Low complexity" evidence="5">
    <location>
        <begin position="40"/>
        <end position="49"/>
    </location>
</feature>
<name>A0A1X6NZR8_PORUM</name>
<dbReference type="Pfam" id="PF03770">
    <property type="entry name" value="IPK"/>
    <property type="match status" value="1"/>
</dbReference>
<dbReference type="SUPFAM" id="SSF56104">
    <property type="entry name" value="SAICAR synthase-like"/>
    <property type="match status" value="1"/>
</dbReference>
<comment type="similarity">
    <text evidence="1 4">Belongs to the inositol phosphokinase (IPK) family.</text>
</comment>
<dbReference type="EC" id="2.7.-.-" evidence="4"/>
<evidence type="ECO:0000256" key="2">
    <source>
        <dbReference type="ARBA" id="ARBA00022679"/>
    </source>
</evidence>
<feature type="region of interest" description="Disordered" evidence="5">
    <location>
        <begin position="1"/>
        <end position="64"/>
    </location>
</feature>
<reference evidence="6 7" key="1">
    <citation type="submission" date="2017-03" db="EMBL/GenBank/DDBJ databases">
        <title>WGS assembly of Porphyra umbilicalis.</title>
        <authorList>
            <person name="Brawley S.H."/>
            <person name="Blouin N.A."/>
            <person name="Ficko-Blean E."/>
            <person name="Wheeler G.L."/>
            <person name="Lohr M."/>
            <person name="Goodson H.V."/>
            <person name="Jenkins J.W."/>
            <person name="Blaby-Haas C.E."/>
            <person name="Helliwell K.E."/>
            <person name="Chan C."/>
            <person name="Marriage T."/>
            <person name="Bhattacharya D."/>
            <person name="Klein A.S."/>
            <person name="Badis Y."/>
            <person name="Brodie J."/>
            <person name="Cao Y."/>
            <person name="Collen J."/>
            <person name="Dittami S.M."/>
            <person name="Gachon C.M."/>
            <person name="Green B.R."/>
            <person name="Karpowicz S."/>
            <person name="Kim J.W."/>
            <person name="Kudahl U."/>
            <person name="Lin S."/>
            <person name="Michel G."/>
            <person name="Mittag M."/>
            <person name="Olson B.J."/>
            <person name="Pangilinan J."/>
            <person name="Peng Y."/>
            <person name="Qiu H."/>
            <person name="Shu S."/>
            <person name="Singer J.T."/>
            <person name="Smith A.G."/>
            <person name="Sprecher B.N."/>
            <person name="Wagner V."/>
            <person name="Wang W."/>
            <person name="Wang Z.-Y."/>
            <person name="Yan J."/>
            <person name="Yarish C."/>
            <person name="Zoeuner-Riek S."/>
            <person name="Zhuang Y."/>
            <person name="Zou Y."/>
            <person name="Lindquist E.A."/>
            <person name="Grimwood J."/>
            <person name="Barry K."/>
            <person name="Rokhsar D.S."/>
            <person name="Schmutz J."/>
            <person name="Stiller J.W."/>
            <person name="Grossman A.R."/>
            <person name="Prochnik S.E."/>
        </authorList>
    </citation>
    <scope>NUCLEOTIDE SEQUENCE [LARGE SCALE GENOMIC DNA]</scope>
    <source>
        <strain evidence="6">4086291</strain>
    </source>
</reference>
<dbReference type="GO" id="GO:0016301">
    <property type="term" value="F:kinase activity"/>
    <property type="evidence" value="ECO:0007669"/>
    <property type="project" value="UniProtKB-KW"/>
</dbReference>
<evidence type="ECO:0000313" key="7">
    <source>
        <dbReference type="Proteomes" id="UP000218209"/>
    </source>
</evidence>
<dbReference type="Proteomes" id="UP000218209">
    <property type="component" value="Unassembled WGS sequence"/>
</dbReference>
<dbReference type="AlphaFoldDB" id="A0A1X6NZR8"/>
<keyword evidence="3 4" id="KW-0418">Kinase</keyword>
<evidence type="ECO:0000256" key="4">
    <source>
        <dbReference type="RuleBase" id="RU363090"/>
    </source>
</evidence>
<dbReference type="InterPro" id="IPR005522">
    <property type="entry name" value="IPK"/>
</dbReference>
<protein>
    <recommendedName>
        <fullName evidence="4">Kinase</fullName>
        <ecNumber evidence="4">2.7.-.-</ecNumber>
    </recommendedName>
</protein>
<evidence type="ECO:0000256" key="3">
    <source>
        <dbReference type="ARBA" id="ARBA00022777"/>
    </source>
</evidence>
<dbReference type="PANTHER" id="PTHR12400">
    <property type="entry name" value="INOSITOL POLYPHOSPHATE KINASE"/>
    <property type="match status" value="1"/>
</dbReference>
<evidence type="ECO:0000256" key="1">
    <source>
        <dbReference type="ARBA" id="ARBA00007374"/>
    </source>
</evidence>
<dbReference type="InterPro" id="IPR038286">
    <property type="entry name" value="IPK_sf"/>
</dbReference>
<sequence length="601" mass="60247">MNASTQEVDAAATAVSCERPESASAERVNGRGDGGGGGADNAATAIPAAPSTDGDADGGKPAPYAHQVGGHGAMVSLGGRLLKPLSRKELAFYTRLWDEEQTGPPLHWLRTFTPRFFGVYRPSASAGADADGAAAPVVGLTPEQPEGGVIAARIAAQGAIEAAVSDRAPPASAAAAAPATEAGVSPPLVAPAGGDVAPTSGAPSTPRAPLTWDSDVAAMASSAMASSADPSLAAGQLVDDSPAAQEAAAAAVAAAQEELALGPAARLRRAVRVATISPWAERMQAQAAQRKAAAAAAAAEAAEAAAAAAVAAPAPGGEGDDASDEMPSVGGTSSSTSPRLPAGAAGEAAGEPAASAAEAPAPVASVAAAVAAAGAAPDPAPTRVPRVSSDVDPTGSLVMEDLVACFTYPCIMDIKVGIRHYDDDASPEKRDRHIRKAAATTSATVGIRVTGSQVYKADRGTLLFRDKYHGRRLREAQLAGELAHFFHDGTTLRSGALVGIIARLRALLEHVEAQQTFNFYSSSILLIYEGAADAAVDGRGADGGDGNGGAPPPAASHTDVRMIDFAHTQASRGTIDAGYALGLRNLVFLLEAVYRDNTAPV</sequence>
<feature type="region of interest" description="Disordered" evidence="5">
    <location>
        <begin position="186"/>
        <end position="210"/>
    </location>
</feature>
<dbReference type="EMBL" id="KV918967">
    <property type="protein sequence ID" value="OSX74035.1"/>
    <property type="molecule type" value="Genomic_DNA"/>
</dbReference>
<organism evidence="6 7">
    <name type="scientific">Porphyra umbilicalis</name>
    <name type="common">Purple laver</name>
    <name type="synonym">Red alga</name>
    <dbReference type="NCBI Taxonomy" id="2786"/>
    <lineage>
        <taxon>Eukaryota</taxon>
        <taxon>Rhodophyta</taxon>
        <taxon>Bangiophyceae</taxon>
        <taxon>Bangiales</taxon>
        <taxon>Bangiaceae</taxon>
        <taxon>Porphyra</taxon>
    </lineage>
</organism>
<evidence type="ECO:0000256" key="5">
    <source>
        <dbReference type="SAM" id="MobiDB-lite"/>
    </source>
</evidence>
<dbReference type="Gene3D" id="3.30.470.160">
    <property type="entry name" value="Inositol polyphosphate kinase"/>
    <property type="match status" value="1"/>
</dbReference>